<gene>
    <name evidence="3" type="ORF">AXG93_3017s1310</name>
</gene>
<dbReference type="PANTHER" id="PTHR36888:SF2">
    <property type="entry name" value="TETRATRICOPEPTIDE REPEAT (TPR)-LIKE SUPERFAMILY PROTEIN"/>
    <property type="match status" value="1"/>
</dbReference>
<dbReference type="EMBL" id="LVLJ01000840">
    <property type="protein sequence ID" value="OAE32360.1"/>
    <property type="molecule type" value="Genomic_DNA"/>
</dbReference>
<dbReference type="AlphaFoldDB" id="A0A176WGK5"/>
<dbReference type="Gene3D" id="1.25.40.10">
    <property type="entry name" value="Tetratricopeptide repeat domain"/>
    <property type="match status" value="1"/>
</dbReference>
<keyword evidence="2" id="KW-1133">Transmembrane helix</keyword>
<accession>A0A176WGK5</accession>
<feature type="compositionally biased region" description="Polar residues" evidence="1">
    <location>
        <begin position="782"/>
        <end position="794"/>
    </location>
</feature>
<dbReference type="InterPro" id="IPR011990">
    <property type="entry name" value="TPR-like_helical_dom_sf"/>
</dbReference>
<proteinExistence type="predicted"/>
<feature type="compositionally biased region" description="Acidic residues" evidence="1">
    <location>
        <begin position="871"/>
        <end position="880"/>
    </location>
</feature>
<dbReference type="PANTHER" id="PTHR36888">
    <property type="entry name" value="TETRATRICOPEPTIDE-LIKE HELICAL DOMAIN-CONTAINING PROTEIN-RELATED"/>
    <property type="match status" value="1"/>
</dbReference>
<keyword evidence="4" id="KW-1185">Reference proteome</keyword>
<feature type="region of interest" description="Disordered" evidence="1">
    <location>
        <begin position="653"/>
        <end position="708"/>
    </location>
</feature>
<feature type="compositionally biased region" description="Polar residues" evidence="1">
    <location>
        <begin position="836"/>
        <end position="850"/>
    </location>
</feature>
<keyword evidence="2" id="KW-0472">Membrane</keyword>
<feature type="transmembrane region" description="Helical" evidence="2">
    <location>
        <begin position="169"/>
        <end position="188"/>
    </location>
</feature>
<feature type="region of interest" description="Disordered" evidence="1">
    <location>
        <begin position="716"/>
        <end position="735"/>
    </location>
</feature>
<feature type="compositionally biased region" description="Polar residues" evidence="1">
    <location>
        <begin position="906"/>
        <end position="931"/>
    </location>
</feature>
<sequence length="1229" mass="136773">MAAAAPASVNLLRFASGCLPPQPMSGLGYLVGVPLNSEKNRGRRRAYGIRRVGVDFFMSGGVRISELSRSSFAIQCGSSKRFNSRRLWSDGLGHFERGRNCRTPRAAVATGGAGDWESSRRWEDGVQNRTDFWTAWDLKPTSSGERLAFLGILALTGLAAIRVLRGSSLFSVGAIVLFLCLGGFHQRLKPIIFILSEKLQFLQGSFIRTARLKPISFKDQALRTTPANGLYNLSSSWPTSQTSGTANGTVEAGPSINVKDAAECVNHLTSIIDNLGSEMAAVDLQSVNDMMKLQLGFSELREDLYRAASVLHAKESFLQSKLQRAAVLDTVPVEERTRGDGMAFQMPLDKVEVNFERCFEENSQYEDKSSLLNWSESKRVDLGSQEEGRNVVSMNPSYSSDLLREPLERSNEGAALKEGVQGAGTYQVITTDYELETVAEFTPVAPISLASASGIESQVTTREGDGDIGRFRAGQANLLDSSHSQEQVNSMKLVSDSADESATDIAGLKTAVLPTEQETIREVFPSLELEALIPVNSIEVEEPTPMNDFSKGGQLMNMIVMEKASPDPWRDDYNPGSEYVTIDENELLPWETVVTQHTPAGASSRRWGEDDRDVALYVSSAGRGNPKLSVDLWGNNSPKAGRTQRGTLTQMNSTRRGSVGSVDNVDNELPRRRGGVWKDEQLSQGQVRRKDPAERSGQAIMSGKQYVPEEREEWDYNSVIDEPTSSKRSFGGARMYEEDERDINMRNVPAGEYSGRGSYPRKNFGEAGDDESFSSPDGRYGSQETSRSKVPNSKRSGRRIIYEEEEEEILDERNATDLEQYSGSDRRGSLYDEEGASQSGRDLNGNYDSFNRTSSSSRVPVNSRSTKQIVEEEDDYEDEETRYLKEARSMEEEETQYGTGRKSWAGPQSSGREVQRGSTYGSESTLRNSDSPAYGESEVEPAQRNLPVRQPNRMQLEKFDRLLDEGEALLEEGMQGLEGRIEVGVAERMLYEAANLFEEAVEINPSSLIAMGYWGNTLLVHGELKLKLSQQLRSMIPSSNSSYSMTRARAGRDEQRESLELTLQNVCEECEELLVDAGRKYRTALTLDRADMRALYNWGLALCYRGQLIADEGGERAIQDADKVYLAAIDKFEAMLGLSQEYAGGALYNWGLAMKDRSRLRPMGDRERVKLLLQAKELFQDAVRLDPNNGQARGAVAAVVAEFQELQRFEEMQFEEEESDERPSRSWWQ</sequence>
<feature type="compositionally biased region" description="Low complexity" evidence="1">
    <location>
        <begin position="851"/>
        <end position="866"/>
    </location>
</feature>
<feature type="region of interest" description="Disordered" evidence="1">
    <location>
        <begin position="740"/>
        <end position="953"/>
    </location>
</feature>
<evidence type="ECO:0000313" key="3">
    <source>
        <dbReference type="EMBL" id="OAE32360.1"/>
    </source>
</evidence>
<feature type="compositionally biased region" description="Basic and acidic residues" evidence="1">
    <location>
        <begin position="668"/>
        <end position="681"/>
    </location>
</feature>
<feature type="compositionally biased region" description="Basic and acidic residues" evidence="1">
    <location>
        <begin position="881"/>
        <end position="890"/>
    </location>
</feature>
<reference evidence="3" key="1">
    <citation type="submission" date="2016-03" db="EMBL/GenBank/DDBJ databases">
        <title>Mechanisms controlling the formation of the plant cell surface in tip-growing cells are functionally conserved among land plants.</title>
        <authorList>
            <person name="Honkanen S."/>
            <person name="Jones V.A."/>
            <person name="Morieri G."/>
            <person name="Champion C."/>
            <person name="Hetherington A.J."/>
            <person name="Kelly S."/>
            <person name="Saint-Marcoux D."/>
            <person name="Proust H."/>
            <person name="Prescott H."/>
            <person name="Dolan L."/>
        </authorList>
    </citation>
    <scope>NUCLEOTIDE SEQUENCE [LARGE SCALE GENOMIC DNA]</scope>
    <source>
        <tissue evidence="3">Whole gametophyte</tissue>
    </source>
</reference>
<dbReference type="SUPFAM" id="SSF48452">
    <property type="entry name" value="TPR-like"/>
    <property type="match status" value="1"/>
</dbReference>
<name>A0A176WGK5_MARPO</name>
<evidence type="ECO:0000313" key="4">
    <source>
        <dbReference type="Proteomes" id="UP000077202"/>
    </source>
</evidence>
<evidence type="ECO:0000256" key="2">
    <source>
        <dbReference type="SAM" id="Phobius"/>
    </source>
</evidence>
<keyword evidence="2" id="KW-0812">Transmembrane</keyword>
<comment type="caution">
    <text evidence="3">The sequence shown here is derived from an EMBL/GenBank/DDBJ whole genome shotgun (WGS) entry which is preliminary data.</text>
</comment>
<dbReference type="Proteomes" id="UP000077202">
    <property type="component" value="Unassembled WGS sequence"/>
</dbReference>
<organism evidence="3 4">
    <name type="scientific">Marchantia polymorpha subsp. ruderalis</name>
    <dbReference type="NCBI Taxonomy" id="1480154"/>
    <lineage>
        <taxon>Eukaryota</taxon>
        <taxon>Viridiplantae</taxon>
        <taxon>Streptophyta</taxon>
        <taxon>Embryophyta</taxon>
        <taxon>Marchantiophyta</taxon>
        <taxon>Marchantiopsida</taxon>
        <taxon>Marchantiidae</taxon>
        <taxon>Marchantiales</taxon>
        <taxon>Marchantiaceae</taxon>
        <taxon>Marchantia</taxon>
    </lineage>
</organism>
<protein>
    <submittedName>
        <fullName evidence="3">Uncharacterized protein</fullName>
    </submittedName>
</protein>
<evidence type="ECO:0000256" key="1">
    <source>
        <dbReference type="SAM" id="MobiDB-lite"/>
    </source>
</evidence>